<evidence type="ECO:0000313" key="2">
    <source>
        <dbReference type="EMBL" id="OBJ42830.1"/>
    </source>
</evidence>
<feature type="transmembrane region" description="Helical" evidence="1">
    <location>
        <begin position="182"/>
        <end position="200"/>
    </location>
</feature>
<feature type="transmembrane region" description="Helical" evidence="1">
    <location>
        <begin position="25"/>
        <end position="49"/>
    </location>
</feature>
<protein>
    <submittedName>
        <fullName evidence="2">Uncharacterized protein</fullName>
    </submittedName>
</protein>
<dbReference type="Proteomes" id="UP000093898">
    <property type="component" value="Unassembled WGS sequence"/>
</dbReference>
<reference evidence="2 3" key="1">
    <citation type="submission" date="2016-06" db="EMBL/GenBank/DDBJ databases">
        <authorList>
            <person name="Kjaerup R.B."/>
            <person name="Dalgaard T.S."/>
            <person name="Juul-Madsen H.R."/>
        </authorList>
    </citation>
    <scope>NUCLEOTIDE SEQUENCE [LARGE SCALE GENOMIC DNA]</scope>
    <source>
        <strain evidence="2 3">1127319.6</strain>
    </source>
</reference>
<gene>
    <name evidence="2" type="ORF">A5630_19830</name>
</gene>
<comment type="caution">
    <text evidence="2">The sequence shown here is derived from an EMBL/GenBank/DDBJ whole genome shotgun (WGS) entry which is preliminary data.</text>
</comment>
<feature type="transmembrane region" description="Helical" evidence="1">
    <location>
        <begin position="116"/>
        <end position="134"/>
    </location>
</feature>
<evidence type="ECO:0000313" key="3">
    <source>
        <dbReference type="Proteomes" id="UP000093898"/>
    </source>
</evidence>
<dbReference type="AlphaFoldDB" id="A0A1A3H466"/>
<feature type="transmembrane region" description="Helical" evidence="1">
    <location>
        <begin position="141"/>
        <end position="162"/>
    </location>
</feature>
<accession>A0A1A3H466</accession>
<evidence type="ECO:0000256" key="1">
    <source>
        <dbReference type="SAM" id="Phobius"/>
    </source>
</evidence>
<sequence length="233" mass="24170">MLAATAGGAELFALAATERWTFQSLLLHVGVPAALVVLLVLALAVAASWRRLARGIIVGVAAGALSTIGLEMVRYTGFRVFHTMPGDLPMLMGIKATGRIMVGPSTTSTILGYLDHYWNGALFGVIFALIMGGFPAGKIWAASLIGMGYGLVLGYGFVSGPLPRSLGIGGIFATVSVSEFQATVYLGHAVFGAILGLLVYRGARGLPPLWSVLGDLQRAVVASLTTKPANPLG</sequence>
<keyword evidence="1" id="KW-1133">Transmembrane helix</keyword>
<dbReference type="EMBL" id="LZLC01000091">
    <property type="protein sequence ID" value="OBJ42830.1"/>
    <property type="molecule type" value="Genomic_DNA"/>
</dbReference>
<feature type="transmembrane region" description="Helical" evidence="1">
    <location>
        <begin position="56"/>
        <end position="75"/>
    </location>
</feature>
<dbReference type="OrthoDB" id="4310034at2"/>
<keyword evidence="1" id="KW-0812">Transmembrane</keyword>
<keyword evidence="1" id="KW-0472">Membrane</keyword>
<proteinExistence type="predicted"/>
<name>A0A1A3H466_MYCMU</name>
<organism evidence="2 3">
    <name type="scientific">Mycolicibacterium mucogenicum</name>
    <name type="common">Mycobacterium mucogenicum</name>
    <dbReference type="NCBI Taxonomy" id="56689"/>
    <lineage>
        <taxon>Bacteria</taxon>
        <taxon>Bacillati</taxon>
        <taxon>Actinomycetota</taxon>
        <taxon>Actinomycetes</taxon>
        <taxon>Mycobacteriales</taxon>
        <taxon>Mycobacteriaceae</taxon>
        <taxon>Mycolicibacterium</taxon>
    </lineage>
</organism>